<dbReference type="HAMAP" id="MF_00944">
    <property type="entry name" value="YchF_OLA1_ATPase"/>
    <property type="match status" value="1"/>
</dbReference>
<dbReference type="InterPro" id="IPR004396">
    <property type="entry name" value="ATPase_YchF/OLA1"/>
</dbReference>
<evidence type="ECO:0000313" key="7">
    <source>
        <dbReference type="EMBL" id="PIE34346.1"/>
    </source>
</evidence>
<evidence type="ECO:0000313" key="8">
    <source>
        <dbReference type="Proteomes" id="UP000230821"/>
    </source>
</evidence>
<dbReference type="PROSITE" id="PS51880">
    <property type="entry name" value="TGS"/>
    <property type="match status" value="1"/>
</dbReference>
<dbReference type="GO" id="GO:0046872">
    <property type="term" value="F:metal ion binding"/>
    <property type="evidence" value="ECO:0007669"/>
    <property type="project" value="UniProtKB-KW"/>
</dbReference>
<comment type="caution">
    <text evidence="5">Lacks conserved residue(s) required for the propagation of feature annotation.</text>
</comment>
<name>A0A2G6KF97_9BACT</name>
<evidence type="ECO:0000256" key="4">
    <source>
        <dbReference type="ARBA" id="ARBA00022840"/>
    </source>
</evidence>
<keyword evidence="4 5" id="KW-0067">ATP-binding</keyword>
<organism evidence="7 8">
    <name type="scientific">candidate division KSB3 bacterium</name>
    <dbReference type="NCBI Taxonomy" id="2044937"/>
    <lineage>
        <taxon>Bacteria</taxon>
        <taxon>candidate division KSB3</taxon>
    </lineage>
</organism>
<dbReference type="PRINTS" id="PR00326">
    <property type="entry name" value="GTP1OBG"/>
</dbReference>
<comment type="function">
    <text evidence="5">ATPase that binds to both the 70S ribosome and the 50S ribosomal subunit in a nucleotide-independent manner.</text>
</comment>
<keyword evidence="2" id="KW-0479">Metal-binding</keyword>
<dbReference type="AlphaFoldDB" id="A0A2G6KF97"/>
<dbReference type="NCBIfam" id="TIGR00092">
    <property type="entry name" value="redox-regulated ATPase YchF"/>
    <property type="match status" value="1"/>
</dbReference>
<dbReference type="SUPFAM" id="SSF52540">
    <property type="entry name" value="P-loop containing nucleoside triphosphate hydrolases"/>
    <property type="match status" value="1"/>
</dbReference>
<dbReference type="GO" id="GO:0005737">
    <property type="term" value="C:cytoplasm"/>
    <property type="evidence" value="ECO:0007669"/>
    <property type="project" value="TreeGrafter"/>
</dbReference>
<evidence type="ECO:0000259" key="6">
    <source>
        <dbReference type="PROSITE" id="PS51880"/>
    </source>
</evidence>
<dbReference type="GO" id="GO:0005524">
    <property type="term" value="F:ATP binding"/>
    <property type="evidence" value="ECO:0007669"/>
    <property type="project" value="UniProtKB-UniRule"/>
</dbReference>
<dbReference type="GO" id="GO:0043023">
    <property type="term" value="F:ribosomal large subunit binding"/>
    <property type="evidence" value="ECO:0007669"/>
    <property type="project" value="UniProtKB-UniRule"/>
</dbReference>
<dbReference type="Proteomes" id="UP000230821">
    <property type="component" value="Unassembled WGS sequence"/>
</dbReference>
<dbReference type="Pfam" id="PF06071">
    <property type="entry name" value="YchF-GTPase_C"/>
    <property type="match status" value="1"/>
</dbReference>
<dbReference type="PANTHER" id="PTHR23305">
    <property type="entry name" value="OBG GTPASE FAMILY"/>
    <property type="match status" value="1"/>
</dbReference>
<gene>
    <name evidence="5" type="primary">ychF</name>
    <name evidence="7" type="ORF">CSA56_08155</name>
</gene>
<dbReference type="CDD" id="cd04867">
    <property type="entry name" value="TGS_YchF_OLA1"/>
    <property type="match status" value="1"/>
</dbReference>
<evidence type="ECO:0000256" key="2">
    <source>
        <dbReference type="ARBA" id="ARBA00022723"/>
    </source>
</evidence>
<comment type="similarity">
    <text evidence="5">Belongs to the TRAFAC class OBG-HflX-like GTPase superfamily. OBG GTPase family. YchF/OLA1 subfamily.</text>
</comment>
<accession>A0A2G6KF97</accession>
<keyword evidence="3 5" id="KW-0547">Nucleotide-binding</keyword>
<dbReference type="InterPro" id="IPR013029">
    <property type="entry name" value="YchF_C"/>
</dbReference>
<dbReference type="PANTHER" id="PTHR23305:SF18">
    <property type="entry name" value="OBG-TYPE G DOMAIN-CONTAINING PROTEIN"/>
    <property type="match status" value="1"/>
</dbReference>
<dbReference type="InterPro" id="IPR023192">
    <property type="entry name" value="TGS-like_dom_sf"/>
</dbReference>
<dbReference type="Pfam" id="PF01926">
    <property type="entry name" value="MMR_HSR1"/>
    <property type="match status" value="1"/>
</dbReference>
<comment type="caution">
    <text evidence="7">The sequence shown here is derived from an EMBL/GenBank/DDBJ whole genome shotgun (WGS) entry which is preliminary data.</text>
</comment>
<dbReference type="InterPro" id="IPR027417">
    <property type="entry name" value="P-loop_NTPase"/>
</dbReference>
<dbReference type="FunFam" id="1.10.150.300:FF:000001">
    <property type="entry name" value="Ribosome-binding ATPase YchF"/>
    <property type="match status" value="1"/>
</dbReference>
<dbReference type="GO" id="GO:0005525">
    <property type="term" value="F:GTP binding"/>
    <property type="evidence" value="ECO:0007669"/>
    <property type="project" value="InterPro"/>
</dbReference>
<dbReference type="FunFam" id="3.10.20.30:FF:000001">
    <property type="entry name" value="Ribosome-binding ATPase YchF"/>
    <property type="match status" value="1"/>
</dbReference>
<dbReference type="InterPro" id="IPR006073">
    <property type="entry name" value="GTP-bd"/>
</dbReference>
<dbReference type="InterPro" id="IPR012676">
    <property type="entry name" value="TGS-like"/>
</dbReference>
<dbReference type="PIRSF" id="PIRSF006641">
    <property type="entry name" value="CHP00092"/>
    <property type="match status" value="1"/>
</dbReference>
<dbReference type="Gene3D" id="3.40.50.300">
    <property type="entry name" value="P-loop containing nucleotide triphosphate hydrolases"/>
    <property type="match status" value="1"/>
</dbReference>
<proteinExistence type="inferred from homology"/>
<protein>
    <recommendedName>
        <fullName evidence="5">Ribosome-binding ATPase YchF</fullName>
    </recommendedName>
</protein>
<sequence>MKAGIIGLPLCGKTTLFNVLTGRHVETGGYGGGSEPNMGTVKVPDSRIDTLSSIFEPKKTTYATVEYVDVAGLAKGSVQDGGMGSQLLAHIRNVDAIIHVVRTFTNEAVPPPDGGIDPKRDIETLNLELILSDLAIIEKRIERLQVDIQKKGEKSKEPELHLMERLQGHLEDEAPIRKLDMSDDEKHLLRGYQFLTQKPMLIVLNIGEDEIGDINKYQTLIDENSSQGMPTVALSAEIESEIGQLDDEDDVKAFMEDIGIQELGLTRLIRVSYEFLGLISFFTVGKDEVRAWTITQGTKAAQAAGVIHSDLERGFIRAEVTRFDDFLEHGTLANARQHGALRVEGKEYVVKDGDIINVRFNV</sequence>
<feature type="domain" description="TGS" evidence="6">
    <location>
        <begin position="277"/>
        <end position="360"/>
    </location>
</feature>
<reference evidence="7 8" key="1">
    <citation type="submission" date="2017-10" db="EMBL/GenBank/DDBJ databases">
        <title>Novel microbial diversity and functional potential in the marine mammal oral microbiome.</title>
        <authorList>
            <person name="Dudek N.K."/>
            <person name="Sun C.L."/>
            <person name="Burstein D."/>
            <person name="Kantor R.S."/>
            <person name="Aliaga Goltsman D.S."/>
            <person name="Bik E.M."/>
            <person name="Thomas B.C."/>
            <person name="Banfield J.F."/>
            <person name="Relman D.A."/>
        </authorList>
    </citation>
    <scope>NUCLEOTIDE SEQUENCE [LARGE SCALE GENOMIC DNA]</scope>
    <source>
        <strain evidence="7">DOLJORAL78_47_16</strain>
    </source>
</reference>
<evidence type="ECO:0000256" key="3">
    <source>
        <dbReference type="ARBA" id="ARBA00022741"/>
    </source>
</evidence>
<comment type="cofactor">
    <cofactor evidence="1">
        <name>Mg(2+)</name>
        <dbReference type="ChEBI" id="CHEBI:18420"/>
    </cofactor>
</comment>
<dbReference type="InterPro" id="IPR004095">
    <property type="entry name" value="TGS"/>
</dbReference>
<dbReference type="GO" id="GO:0016887">
    <property type="term" value="F:ATP hydrolysis activity"/>
    <property type="evidence" value="ECO:0007669"/>
    <property type="project" value="UniProtKB-UniRule"/>
</dbReference>
<dbReference type="SUPFAM" id="SSF81271">
    <property type="entry name" value="TGS-like"/>
    <property type="match status" value="1"/>
</dbReference>
<dbReference type="InterPro" id="IPR012675">
    <property type="entry name" value="Beta-grasp_dom_sf"/>
</dbReference>
<evidence type="ECO:0000256" key="5">
    <source>
        <dbReference type="HAMAP-Rule" id="MF_00944"/>
    </source>
</evidence>
<dbReference type="EMBL" id="PDSK01000090">
    <property type="protein sequence ID" value="PIE34346.1"/>
    <property type="molecule type" value="Genomic_DNA"/>
</dbReference>
<dbReference type="Gene3D" id="3.10.20.30">
    <property type="match status" value="1"/>
</dbReference>
<evidence type="ECO:0000256" key="1">
    <source>
        <dbReference type="ARBA" id="ARBA00001946"/>
    </source>
</evidence>
<dbReference type="Gene3D" id="1.10.150.300">
    <property type="entry name" value="TGS-like domain"/>
    <property type="match status" value="1"/>
</dbReference>